<protein>
    <submittedName>
        <fullName evidence="1">Uncharacterized protein</fullName>
    </submittedName>
</protein>
<dbReference type="AlphaFoldDB" id="A0A4R0GVD1"/>
<comment type="caution">
    <text evidence="1">The sequence shown here is derived from an EMBL/GenBank/DDBJ whole genome shotgun (WGS) entry which is preliminary data.</text>
</comment>
<dbReference type="EMBL" id="SJJZ01000006">
    <property type="protein sequence ID" value="TCC01761.1"/>
    <property type="molecule type" value="Genomic_DNA"/>
</dbReference>
<keyword evidence="2" id="KW-1185">Reference proteome</keyword>
<name>A0A4R0GVD1_9ACTN</name>
<dbReference type="RefSeq" id="WP_131347798.1">
    <property type="nucleotide sequence ID" value="NZ_SJJZ01000006.1"/>
</dbReference>
<dbReference type="OrthoDB" id="1490305at2"/>
<reference evidence="1 2" key="1">
    <citation type="submission" date="2019-02" db="EMBL/GenBank/DDBJ databases">
        <title>Kribbella capetownensis sp. nov. and Kribbella speibonae sp. nov., isolated from soil.</title>
        <authorList>
            <person name="Curtis S.M."/>
            <person name="Norton I."/>
            <person name="Everest G.J."/>
            <person name="Meyers P.R."/>
        </authorList>
    </citation>
    <scope>NUCLEOTIDE SEQUENCE [LARGE SCALE GENOMIC DNA]</scope>
    <source>
        <strain evidence="1 2">KCTC 29219</strain>
    </source>
</reference>
<evidence type="ECO:0000313" key="1">
    <source>
        <dbReference type="EMBL" id="TCC01761.1"/>
    </source>
</evidence>
<dbReference type="Proteomes" id="UP000292346">
    <property type="component" value="Unassembled WGS sequence"/>
</dbReference>
<organism evidence="1 2">
    <name type="scientific">Kribbella soli</name>
    <dbReference type="NCBI Taxonomy" id="1124743"/>
    <lineage>
        <taxon>Bacteria</taxon>
        <taxon>Bacillati</taxon>
        <taxon>Actinomycetota</taxon>
        <taxon>Actinomycetes</taxon>
        <taxon>Propionibacteriales</taxon>
        <taxon>Kribbellaceae</taxon>
        <taxon>Kribbella</taxon>
    </lineage>
</organism>
<gene>
    <name evidence="1" type="ORF">E0H45_40480</name>
</gene>
<evidence type="ECO:0000313" key="2">
    <source>
        <dbReference type="Proteomes" id="UP000292346"/>
    </source>
</evidence>
<sequence>MARRIAWPYWFRAEAAKIPWPVLAEQHLQQVRQHHVVIDDRLLEHLKTIREKRPTEIQLRWICAKELGVPSEPFVVWQRPRRDQPERADFTQLPVKGGLGLNWSRVASYVEVECDPIDPGRPVGLLVTRGALGLEATVGAAAVTSVGGARVRLVVRCPGGTRALLVNGHSPDLRIELLQQVLDDDEWTRLERVGLPVDSPWPGTSYDTGPQGFFDNPVDPVEAALQRLKRGGPPVGWYPVTATSRTAPLWAPPDYGMLLKEIRNETLPRIERIYRPALPPYEQQNVLDTGPVDGPSGSSLTATAELPVLSLLTLPASADPFLALGLGFGTSYLEELQHDQPGVGGDDLMVTAEYSDTPNGMGSTAMAAYLPSFPQHVNTATPLNVAAVRDGLVAPEVPDRPWRETVRISWFRPPSTAALGQGTGGSLARFESPADTTAECLLPLRPAGDFRPLLPVPDGPEDQPEFRRTSIVDAAAEIPLGSGGRSPGYPVAVQDVFGVWSKWEDALYAGDEPAPPRPRIIAMALNSTFTGSTSCPATLEVELAVGWEDRTPVAVDLRVVMFPMASSTSPPPAGVTPFGAAPAGCFRRDVALSFAGHELQGGAGVQVEHLDSAGENVVPAGPAQGEEGRRYKLRISVPVLDFGVTARWGAALWTRSHLLIGVTSGLTPAAASPALTSAATPVPVAPIPPPLPPGVPMGSAPDAQGCSHARVQWSVPAGAQLQADKGIIVWEIAETALRQSVGLPARAAEGTLPGVRLQQLWDSYDALPADRRRSIFRRLMVLPGSAREADVTLPKGSTDIHLFTVTTLSTSGIESAWPGGAPAHESLQAVAAPRLRRPAAPVVSSVIGVAGTVALTMTSASRVPVREFRLFRTRSEVAARSFESMGPAFAVVPAVPPGAGQPPDPVTGELTYTANWTGAFGPSWDDWFVRAVAIPVDAVPVAAVRGLPSTACEPVVVTVLPGTAPDLAPLVATPIGTGELILVTTSTSAPPREVALGNHRISVEVQGAAGVVNVDPLPLQEVAEGPVSGPPPANADPGAALVRGPRAVGRTPLGVWLTRPDSGQPVDVFVRLVDPLGRLAEQQVTVPAFVAEPPSLDLIDIFTIVGRGVVARLRSDADVAAQPPYVLGVQAQQTRRPFPIGPLPPPVRARFELDDIPARPGPFPSADPIQAVRVTEDPPHEYQILIRLAPPMVVTFVLRAPNGAQTQVVAEVTT</sequence>
<proteinExistence type="predicted"/>
<accession>A0A4R0GVD1</accession>